<comment type="catalytic activity">
    <reaction evidence="1">
        <text>Endohydrolysis of (1-&gt;4)-beta-D-glucosidic linkages in cellulose, lichenin and cereal beta-D-glucans.</text>
        <dbReference type="EC" id="3.2.1.4"/>
    </reaction>
</comment>
<dbReference type="Pfam" id="PF01270">
    <property type="entry name" value="Glyco_hydro_8"/>
    <property type="match status" value="1"/>
</dbReference>
<keyword evidence="5" id="KW-0136">Cellulose degradation</keyword>
<dbReference type="Proteomes" id="UP001163726">
    <property type="component" value="Plasmid pCadTS8_2"/>
</dbReference>
<dbReference type="Gene3D" id="1.50.10.10">
    <property type="match status" value="1"/>
</dbReference>
<dbReference type="GO" id="GO:0008810">
    <property type="term" value="F:cellulase activity"/>
    <property type="evidence" value="ECO:0007669"/>
    <property type="project" value="UniProtKB-EC"/>
</dbReference>
<gene>
    <name evidence="9" type="primary">bcsZ</name>
    <name evidence="9" type="ORF">OLW01_17210</name>
</gene>
<evidence type="ECO:0000256" key="8">
    <source>
        <dbReference type="SAM" id="SignalP"/>
    </source>
</evidence>
<dbReference type="InterPro" id="IPR008928">
    <property type="entry name" value="6-hairpin_glycosidase_sf"/>
</dbReference>
<keyword evidence="8" id="KW-0732">Signal</keyword>
<accession>A0ABY7ASG6</accession>
<evidence type="ECO:0000313" key="10">
    <source>
        <dbReference type="Proteomes" id="UP001163726"/>
    </source>
</evidence>
<keyword evidence="6 9" id="KW-0326">Glycosidase</keyword>
<keyword evidence="9" id="KW-0614">Plasmid</keyword>
<evidence type="ECO:0000256" key="5">
    <source>
        <dbReference type="ARBA" id="ARBA00023001"/>
    </source>
</evidence>
<dbReference type="InterPro" id="IPR002037">
    <property type="entry name" value="Glyco_hydro_8"/>
</dbReference>
<keyword evidence="10" id="KW-1185">Reference proteome</keyword>
<comment type="similarity">
    <text evidence="2">Belongs to the glycosyl hydrolase 8 (cellulase D) family.</text>
</comment>
<evidence type="ECO:0000256" key="3">
    <source>
        <dbReference type="ARBA" id="ARBA00012601"/>
    </source>
</evidence>
<evidence type="ECO:0000256" key="7">
    <source>
        <dbReference type="ARBA" id="ARBA00023326"/>
    </source>
</evidence>
<geneLocation type="plasmid" evidence="9 10">
    <name>pCadTS8_2</name>
</geneLocation>
<evidence type="ECO:0000313" key="9">
    <source>
        <dbReference type="EMBL" id="WAJ72468.1"/>
    </source>
</evidence>
<evidence type="ECO:0000256" key="4">
    <source>
        <dbReference type="ARBA" id="ARBA00022801"/>
    </source>
</evidence>
<dbReference type="EC" id="3.2.1.4" evidence="3"/>
<feature type="chain" id="PRO_5046250962" description="cellulase" evidence="8">
    <location>
        <begin position="29"/>
        <end position="390"/>
    </location>
</feature>
<protein>
    <recommendedName>
        <fullName evidence="3">cellulase</fullName>
        <ecNumber evidence="3">3.2.1.4</ecNumber>
    </recommendedName>
</protein>
<organism evidence="9 10">
    <name type="scientific">Catenovulum adriaticum</name>
    <dbReference type="NCBI Taxonomy" id="2984846"/>
    <lineage>
        <taxon>Bacteria</taxon>
        <taxon>Pseudomonadati</taxon>
        <taxon>Pseudomonadota</taxon>
        <taxon>Gammaproteobacteria</taxon>
        <taxon>Alteromonadales</taxon>
        <taxon>Alteromonadaceae</taxon>
        <taxon>Catenovulum</taxon>
    </lineage>
</organism>
<dbReference type="NCBIfam" id="NF008305">
    <property type="entry name" value="PRK11097.1"/>
    <property type="match status" value="1"/>
</dbReference>
<feature type="signal peptide" evidence="8">
    <location>
        <begin position="1"/>
        <end position="28"/>
    </location>
</feature>
<proteinExistence type="inferred from homology"/>
<dbReference type="SUPFAM" id="SSF48208">
    <property type="entry name" value="Six-hairpin glycosidases"/>
    <property type="match status" value="1"/>
</dbReference>
<keyword evidence="4 9" id="KW-0378">Hydrolase</keyword>
<sequence length="390" mass="44330">MLKPLSAKNKLIYAITSLILALSFNVKSEPVACNWPQWQSFKQDFISQQGRVIDLGSKEDITTSEGQSYALFFALLANDKAAFDRLLKWTEQHLAEGDLSTRLPAWKWGKNKNDQYQILDSNPASDSDLWIAYTLAQAANVWQDRYYDVLASVMAMRILREEVSYIDTLGWTLLPAPYGFENKNSVKLNPSYSPLFISRYFAKRFPDSHWPKLHQSSTQLLLKSTQNGAAADWLNYSPEKGIFYNKSATEQGSYNAIRVYLWNNISPNITANPNTKNDTIKQQLNTHFMPLADKIVSLGFMPEYISATDLSYQGVGPVGFQMAVAPMLKELKPEFFKSFIEKINTGQFGENKGRYYDSVLSLFSQSVLTQRFVINQAGETIPHWLNKACN</sequence>
<evidence type="ECO:0000256" key="2">
    <source>
        <dbReference type="ARBA" id="ARBA00009209"/>
    </source>
</evidence>
<dbReference type="RefSeq" id="WP_268077267.1">
    <property type="nucleotide sequence ID" value="NZ_CP109967.1"/>
</dbReference>
<dbReference type="PRINTS" id="PR00735">
    <property type="entry name" value="GLHYDRLASE8"/>
</dbReference>
<keyword evidence="7" id="KW-0624">Polysaccharide degradation</keyword>
<evidence type="ECO:0000256" key="1">
    <source>
        <dbReference type="ARBA" id="ARBA00000966"/>
    </source>
</evidence>
<reference evidence="9" key="1">
    <citation type="submission" date="2022-10" db="EMBL/GenBank/DDBJ databases">
        <title>Catenovulum adriacola sp. nov. isolated in the Harbour of Susak.</title>
        <authorList>
            <person name="Schoch T."/>
            <person name="Reich S.J."/>
            <person name="Stoeferle S."/>
            <person name="Flaiz M."/>
            <person name="Kazda M."/>
            <person name="Riedel C.U."/>
            <person name="Duerre P."/>
        </authorList>
    </citation>
    <scope>NUCLEOTIDE SEQUENCE</scope>
    <source>
        <strain evidence="9">TS8</strain>
        <plasmid evidence="9">pCadTS8_2</plasmid>
    </source>
</reference>
<evidence type="ECO:0000256" key="6">
    <source>
        <dbReference type="ARBA" id="ARBA00023295"/>
    </source>
</evidence>
<dbReference type="EMBL" id="CP109967">
    <property type="protein sequence ID" value="WAJ72468.1"/>
    <property type="molecule type" value="Genomic_DNA"/>
</dbReference>
<dbReference type="InterPro" id="IPR012341">
    <property type="entry name" value="6hp_glycosidase-like_sf"/>
</dbReference>
<name>A0ABY7ASG6_9ALTE</name>
<keyword evidence="7" id="KW-0119">Carbohydrate metabolism</keyword>